<dbReference type="EMBL" id="LXQA010072676">
    <property type="protein sequence ID" value="MCI09443.1"/>
    <property type="molecule type" value="Genomic_DNA"/>
</dbReference>
<accession>A0A392PBF3</accession>
<feature type="non-terminal residue" evidence="2">
    <location>
        <position position="1"/>
    </location>
</feature>
<feature type="region of interest" description="Disordered" evidence="1">
    <location>
        <begin position="42"/>
        <end position="82"/>
    </location>
</feature>
<dbReference type="AlphaFoldDB" id="A0A392PBF3"/>
<organism evidence="2 3">
    <name type="scientific">Trifolium medium</name>
    <dbReference type="NCBI Taxonomy" id="97028"/>
    <lineage>
        <taxon>Eukaryota</taxon>
        <taxon>Viridiplantae</taxon>
        <taxon>Streptophyta</taxon>
        <taxon>Embryophyta</taxon>
        <taxon>Tracheophyta</taxon>
        <taxon>Spermatophyta</taxon>
        <taxon>Magnoliopsida</taxon>
        <taxon>eudicotyledons</taxon>
        <taxon>Gunneridae</taxon>
        <taxon>Pentapetalae</taxon>
        <taxon>rosids</taxon>
        <taxon>fabids</taxon>
        <taxon>Fabales</taxon>
        <taxon>Fabaceae</taxon>
        <taxon>Papilionoideae</taxon>
        <taxon>50 kb inversion clade</taxon>
        <taxon>NPAAA clade</taxon>
        <taxon>Hologalegina</taxon>
        <taxon>IRL clade</taxon>
        <taxon>Trifolieae</taxon>
        <taxon>Trifolium</taxon>
    </lineage>
</organism>
<name>A0A392PBF3_9FABA</name>
<keyword evidence="3" id="KW-1185">Reference proteome</keyword>
<dbReference type="Proteomes" id="UP000265520">
    <property type="component" value="Unassembled WGS sequence"/>
</dbReference>
<evidence type="ECO:0000313" key="2">
    <source>
        <dbReference type="EMBL" id="MCI09443.1"/>
    </source>
</evidence>
<comment type="caution">
    <text evidence="2">The sequence shown here is derived from an EMBL/GenBank/DDBJ whole genome shotgun (WGS) entry which is preliminary data.</text>
</comment>
<proteinExistence type="predicted"/>
<sequence length="82" mass="9157">PATSTMDPELRSCFEFTWQQNAALYQVNTSLNNSFYRFSLREQEPSPDNNAFAWPGDRPNLLEGAGGQGTADAGTEVDENRR</sequence>
<evidence type="ECO:0000313" key="3">
    <source>
        <dbReference type="Proteomes" id="UP000265520"/>
    </source>
</evidence>
<reference evidence="2 3" key="1">
    <citation type="journal article" date="2018" name="Front. Plant Sci.">
        <title>Red Clover (Trifolium pratense) and Zigzag Clover (T. medium) - A Picture of Genomic Similarities and Differences.</title>
        <authorList>
            <person name="Dluhosova J."/>
            <person name="Istvanek J."/>
            <person name="Nedelnik J."/>
            <person name="Repkova J."/>
        </authorList>
    </citation>
    <scope>NUCLEOTIDE SEQUENCE [LARGE SCALE GENOMIC DNA]</scope>
    <source>
        <strain evidence="3">cv. 10/8</strain>
        <tissue evidence="2">Leaf</tissue>
    </source>
</reference>
<evidence type="ECO:0000256" key="1">
    <source>
        <dbReference type="SAM" id="MobiDB-lite"/>
    </source>
</evidence>
<protein>
    <submittedName>
        <fullName evidence="2">Uncharacterized protein</fullName>
    </submittedName>
</protein>